<dbReference type="GO" id="GO:0000272">
    <property type="term" value="P:polysaccharide catabolic process"/>
    <property type="evidence" value="ECO:0007669"/>
    <property type="project" value="UniProtKB-KW"/>
</dbReference>
<dbReference type="GeneID" id="71992910"/>
<accession>A0A9Q8PK79</accession>
<dbReference type="EMBL" id="CP090173">
    <property type="protein sequence ID" value="UJO23899.1"/>
    <property type="molecule type" value="Genomic_DNA"/>
</dbReference>
<dbReference type="Pfam" id="PF00704">
    <property type="entry name" value="Glyco_hydro_18"/>
    <property type="match status" value="1"/>
</dbReference>
<comment type="catalytic activity">
    <reaction evidence="1">
        <text>Random endo-hydrolysis of N-acetyl-beta-D-glucosaminide (1-&gt;4)-beta-linkages in chitin and chitodextrins.</text>
        <dbReference type="EC" id="3.2.1.14"/>
    </reaction>
</comment>
<comment type="similarity">
    <text evidence="9">Belongs to the glycosyl hydrolase 18 family.</text>
</comment>
<dbReference type="RefSeq" id="XP_047768265.1">
    <property type="nucleotide sequence ID" value="XM_047912180.1"/>
</dbReference>
<keyword evidence="6 8" id="KW-0326">Glycosidase</keyword>
<keyword evidence="12" id="KW-1185">Reference proteome</keyword>
<name>A0A9Q8PK79_PASFU</name>
<dbReference type="EC" id="3.2.1.14" evidence="2"/>
<dbReference type="SMART" id="SM00636">
    <property type="entry name" value="Glyco_18"/>
    <property type="match status" value="1"/>
</dbReference>
<evidence type="ECO:0000256" key="3">
    <source>
        <dbReference type="ARBA" id="ARBA00022801"/>
    </source>
</evidence>
<evidence type="ECO:0000256" key="7">
    <source>
        <dbReference type="ARBA" id="ARBA00023326"/>
    </source>
</evidence>
<organism evidence="11 12">
    <name type="scientific">Passalora fulva</name>
    <name type="common">Tomato leaf mold</name>
    <name type="synonym">Cladosporium fulvum</name>
    <dbReference type="NCBI Taxonomy" id="5499"/>
    <lineage>
        <taxon>Eukaryota</taxon>
        <taxon>Fungi</taxon>
        <taxon>Dikarya</taxon>
        <taxon>Ascomycota</taxon>
        <taxon>Pezizomycotina</taxon>
        <taxon>Dothideomycetes</taxon>
        <taxon>Dothideomycetidae</taxon>
        <taxon>Mycosphaerellales</taxon>
        <taxon>Mycosphaerellaceae</taxon>
        <taxon>Fulvia</taxon>
    </lineage>
</organism>
<evidence type="ECO:0000256" key="5">
    <source>
        <dbReference type="ARBA" id="ARBA00023277"/>
    </source>
</evidence>
<dbReference type="AlphaFoldDB" id="A0A9Q8PK79"/>
<evidence type="ECO:0000256" key="6">
    <source>
        <dbReference type="ARBA" id="ARBA00023295"/>
    </source>
</evidence>
<reference evidence="11" key="2">
    <citation type="journal article" date="2022" name="Microb. Genom.">
        <title>A chromosome-scale genome assembly of the tomato pathogen Cladosporium fulvum reveals a compartmentalized genome architecture and the presence of a dispensable chromosome.</title>
        <authorList>
            <person name="Zaccaron A.Z."/>
            <person name="Chen L.H."/>
            <person name="Samaras A."/>
            <person name="Stergiopoulos I."/>
        </authorList>
    </citation>
    <scope>NUCLEOTIDE SEQUENCE</scope>
    <source>
        <strain evidence="11">Race5_Kim</strain>
    </source>
</reference>
<dbReference type="PROSITE" id="PS01095">
    <property type="entry name" value="GH18_1"/>
    <property type="match status" value="1"/>
</dbReference>
<evidence type="ECO:0000259" key="10">
    <source>
        <dbReference type="PROSITE" id="PS51910"/>
    </source>
</evidence>
<keyword evidence="7" id="KW-0624">Polysaccharide degradation</keyword>
<dbReference type="GO" id="GO:0008843">
    <property type="term" value="F:endochitinase activity"/>
    <property type="evidence" value="ECO:0007669"/>
    <property type="project" value="UniProtKB-EC"/>
</dbReference>
<evidence type="ECO:0000256" key="1">
    <source>
        <dbReference type="ARBA" id="ARBA00000822"/>
    </source>
</evidence>
<dbReference type="InterPro" id="IPR017853">
    <property type="entry name" value="GH"/>
</dbReference>
<keyword evidence="5" id="KW-0119">Carbohydrate metabolism</keyword>
<dbReference type="InterPro" id="IPR001223">
    <property type="entry name" value="Glyco_hydro18_cat"/>
</dbReference>
<dbReference type="GO" id="GO:0008061">
    <property type="term" value="F:chitin binding"/>
    <property type="evidence" value="ECO:0007669"/>
    <property type="project" value="InterPro"/>
</dbReference>
<dbReference type="OrthoDB" id="73875at2759"/>
<evidence type="ECO:0000256" key="2">
    <source>
        <dbReference type="ARBA" id="ARBA00012729"/>
    </source>
</evidence>
<dbReference type="InterPro" id="IPR050314">
    <property type="entry name" value="Glycosyl_Hydrlase_18"/>
</dbReference>
<dbReference type="KEGG" id="ffu:CLAFUR5_13032"/>
<dbReference type="PANTHER" id="PTHR11177">
    <property type="entry name" value="CHITINASE"/>
    <property type="match status" value="1"/>
</dbReference>
<sequence length="251" mass="28480">MASAEQRQTIAMTNVKTNMGNVEMLPRHHARARQQGELWVTMKLGVCMSKTPSDLDATGFTHLVFAFAYFHPTTFQITPMDAADIPLYSEFTGLKSRKASLRTWIAIGGWSFNDPVNVPDTQRAFSDMSSSSESCAAFIRSCLQFMQTYGFDGVDLDWEYPGAWDRGGINADTQNLVSLLQEMRAAFGNSYGISLTLPSSFWYLRWFDINGMQDYVDFYNFMSYDIHGVWDSTNKETGPYIRPHTNLTQIK</sequence>
<dbReference type="Gene3D" id="3.20.20.80">
    <property type="entry name" value="Glycosidases"/>
    <property type="match status" value="1"/>
</dbReference>
<proteinExistence type="inferred from homology"/>
<keyword evidence="3 8" id="KW-0378">Hydrolase</keyword>
<evidence type="ECO:0000256" key="8">
    <source>
        <dbReference type="RuleBase" id="RU000489"/>
    </source>
</evidence>
<dbReference type="SUPFAM" id="SSF51445">
    <property type="entry name" value="(Trans)glycosidases"/>
    <property type="match status" value="1"/>
</dbReference>
<dbReference type="CDD" id="cd00598">
    <property type="entry name" value="GH18_chitinase-like"/>
    <property type="match status" value="1"/>
</dbReference>
<gene>
    <name evidence="11" type="ORF">CLAFUR5_13032</name>
</gene>
<dbReference type="PANTHER" id="PTHR11177:SF333">
    <property type="entry name" value="CHITINASE"/>
    <property type="match status" value="1"/>
</dbReference>
<dbReference type="InterPro" id="IPR001579">
    <property type="entry name" value="Glyco_hydro_18_chit_AS"/>
</dbReference>
<keyword evidence="4" id="KW-0146">Chitin degradation</keyword>
<evidence type="ECO:0000313" key="12">
    <source>
        <dbReference type="Proteomes" id="UP000756132"/>
    </source>
</evidence>
<feature type="domain" description="GH18" evidence="10">
    <location>
        <begin position="33"/>
        <end position="251"/>
    </location>
</feature>
<reference evidence="11" key="1">
    <citation type="submission" date="2021-12" db="EMBL/GenBank/DDBJ databases">
        <authorList>
            <person name="Zaccaron A."/>
            <person name="Stergiopoulos I."/>
        </authorList>
    </citation>
    <scope>NUCLEOTIDE SEQUENCE</scope>
    <source>
        <strain evidence="11">Race5_Kim</strain>
    </source>
</reference>
<evidence type="ECO:0000256" key="4">
    <source>
        <dbReference type="ARBA" id="ARBA00023024"/>
    </source>
</evidence>
<protein>
    <recommendedName>
        <fullName evidence="2">chitinase</fullName>
        <ecNumber evidence="2">3.2.1.14</ecNumber>
    </recommendedName>
</protein>
<dbReference type="InterPro" id="IPR011583">
    <property type="entry name" value="Chitinase_II/V-like_cat"/>
</dbReference>
<dbReference type="Proteomes" id="UP000756132">
    <property type="component" value="Chromosome 11"/>
</dbReference>
<dbReference type="GO" id="GO:0006032">
    <property type="term" value="P:chitin catabolic process"/>
    <property type="evidence" value="ECO:0007669"/>
    <property type="project" value="UniProtKB-KW"/>
</dbReference>
<evidence type="ECO:0000313" key="11">
    <source>
        <dbReference type="EMBL" id="UJO23899.1"/>
    </source>
</evidence>
<dbReference type="PROSITE" id="PS51910">
    <property type="entry name" value="GH18_2"/>
    <property type="match status" value="1"/>
</dbReference>
<evidence type="ECO:0000256" key="9">
    <source>
        <dbReference type="RuleBase" id="RU004453"/>
    </source>
</evidence>